<sequence length="588" mass="66468">MSWWETIKGWGSALWHNQTVTQTTQHISSFTYNTILKSVELAPATVKTVASGIMHPPTRQIAYHIGRIFVEDIIPSIAVNYVFDTLKKYAEDELIDEEASWISASTLLQTSLLLLQMGVWTYNVRRNTQATVRMAIVTLEAAKSLNLVNTELPKQVCIDEKCDLLRYVRGNFRDLTTFWATEAALSLVGYVRYGNTIAAVLSVFHRGRYALTMVLPDLCQRHQVEYLKENAELPVALGIHQLVSTFLVSYGIQALTSLPAQYFGIETFTGIPIQYYQPFIAQAMLLTQISVAAHVHLPPPINQSQRRVIDPVGAYQSLIGFIFDIIASGLKKQIPILLKGPPNNIPWKKIYNLAREVQQHPYTQKVGTIVLPRMLHSPEAFVVDPVIQPYWRYLRERSIIALKALEDRSESFLVRAATYDPKKAAKLLWLLFGIPKSLAREALTLLGNQDFILDVGSMRRRLEALEVKQSLKEVDPTPLAIELRQPEPKECPAPLLALEDNEKKVDAKAIIKPLRNPNNPSPAKNIIITVPRRTVIKPIQYEQASQLSPKLPVKSATLTRRLGVFKSEEKPPMEQEQANSMDRFDISY</sequence>
<feature type="region of interest" description="Disordered" evidence="1">
    <location>
        <begin position="568"/>
        <end position="588"/>
    </location>
</feature>
<gene>
    <name evidence="2" type="ORF">NCTC13315_02779</name>
</gene>
<organism evidence="2 3">
    <name type="scientific">Legionella beliardensis</name>
    <dbReference type="NCBI Taxonomy" id="91822"/>
    <lineage>
        <taxon>Bacteria</taxon>
        <taxon>Pseudomonadati</taxon>
        <taxon>Pseudomonadota</taxon>
        <taxon>Gammaproteobacteria</taxon>
        <taxon>Legionellales</taxon>
        <taxon>Legionellaceae</taxon>
        <taxon>Legionella</taxon>
    </lineage>
</organism>
<dbReference type="Proteomes" id="UP000254968">
    <property type="component" value="Unassembled WGS sequence"/>
</dbReference>
<evidence type="ECO:0000313" key="3">
    <source>
        <dbReference type="Proteomes" id="UP000254968"/>
    </source>
</evidence>
<reference evidence="2 3" key="1">
    <citation type="submission" date="2018-06" db="EMBL/GenBank/DDBJ databases">
        <authorList>
            <consortium name="Pathogen Informatics"/>
            <person name="Doyle S."/>
        </authorList>
    </citation>
    <scope>NUCLEOTIDE SEQUENCE [LARGE SCALE GENOMIC DNA]</scope>
    <source>
        <strain evidence="2 3">NCTC13315</strain>
    </source>
</reference>
<accession>A0A378ID38</accession>
<dbReference type="AlphaFoldDB" id="A0A378ID38"/>
<evidence type="ECO:0000256" key="1">
    <source>
        <dbReference type="SAM" id="MobiDB-lite"/>
    </source>
</evidence>
<protein>
    <submittedName>
        <fullName evidence="2">Uncharacterized protein</fullName>
    </submittedName>
</protein>
<name>A0A378ID38_9GAMM</name>
<keyword evidence="3" id="KW-1185">Reference proteome</keyword>
<evidence type="ECO:0000313" key="2">
    <source>
        <dbReference type="EMBL" id="STX30214.1"/>
    </source>
</evidence>
<dbReference type="EMBL" id="UGNV01000001">
    <property type="protein sequence ID" value="STX30214.1"/>
    <property type="molecule type" value="Genomic_DNA"/>
</dbReference>
<dbReference type="OrthoDB" id="5647240at2"/>
<dbReference type="RefSeq" id="WP_115303933.1">
    <property type="nucleotide sequence ID" value="NZ_CAAAHO010000003.1"/>
</dbReference>
<proteinExistence type="predicted"/>